<sequence length="321" mass="37232">MEYLSHLQELRILSCHTYKTIVIRYRIKPHLQALPHKLGKAETKKAQEWAAKLDIIREQDGILEIPVLPDTNAPLEALRKPKPGGFRYTTTPNCRFVGSNLKRIRKHLRDTHKWNQKLKGGRRSVMQALEEQASAPWRSGVLYQQLFAKGPCSKYFEVARGQDLNSLGAEEQRAEDNIQEALEAFQSKAKSIRKQEAEHIEEQGDFASPNAWLRRLGAIIHLKEFSGKKEFLWGLISLKYTINLEKGDDDTELQHIHFAVKRVIRHAIAAIKPNVISWNVLFEANRKELDIERTTPFHFRFKSVTRKRYITVCLQLFAYII</sequence>
<name>A0A9P9I9Q3_9HYPO</name>
<protein>
    <submittedName>
        <fullName evidence="2">Uncharacterized protein</fullName>
    </submittedName>
</protein>
<feature type="coiled-coil region" evidence="1">
    <location>
        <begin position="164"/>
        <end position="195"/>
    </location>
</feature>
<evidence type="ECO:0000313" key="3">
    <source>
        <dbReference type="Proteomes" id="UP000717696"/>
    </source>
</evidence>
<dbReference type="OrthoDB" id="5104293at2759"/>
<evidence type="ECO:0000313" key="2">
    <source>
        <dbReference type="EMBL" id="KAH7111695.1"/>
    </source>
</evidence>
<dbReference type="Proteomes" id="UP000717696">
    <property type="component" value="Unassembled WGS sequence"/>
</dbReference>
<dbReference type="EMBL" id="JAGMUU010000054">
    <property type="protein sequence ID" value="KAH7111695.1"/>
    <property type="molecule type" value="Genomic_DNA"/>
</dbReference>
<dbReference type="Pfam" id="PF12013">
    <property type="entry name" value="OrsD"/>
    <property type="match status" value="1"/>
</dbReference>
<accession>A0A9P9I9Q3</accession>
<organism evidence="2 3">
    <name type="scientific">Dactylonectria estremocensis</name>
    <dbReference type="NCBI Taxonomy" id="1079267"/>
    <lineage>
        <taxon>Eukaryota</taxon>
        <taxon>Fungi</taxon>
        <taxon>Dikarya</taxon>
        <taxon>Ascomycota</taxon>
        <taxon>Pezizomycotina</taxon>
        <taxon>Sordariomycetes</taxon>
        <taxon>Hypocreomycetidae</taxon>
        <taxon>Hypocreales</taxon>
        <taxon>Nectriaceae</taxon>
        <taxon>Dactylonectria</taxon>
    </lineage>
</organism>
<evidence type="ECO:0000256" key="1">
    <source>
        <dbReference type="SAM" id="Coils"/>
    </source>
</evidence>
<comment type="caution">
    <text evidence="2">The sequence shown here is derived from an EMBL/GenBank/DDBJ whole genome shotgun (WGS) entry which is preliminary data.</text>
</comment>
<reference evidence="2" key="1">
    <citation type="journal article" date="2021" name="Nat. Commun.">
        <title>Genetic determinants of endophytism in the Arabidopsis root mycobiome.</title>
        <authorList>
            <person name="Mesny F."/>
            <person name="Miyauchi S."/>
            <person name="Thiergart T."/>
            <person name="Pickel B."/>
            <person name="Atanasova L."/>
            <person name="Karlsson M."/>
            <person name="Huettel B."/>
            <person name="Barry K.W."/>
            <person name="Haridas S."/>
            <person name="Chen C."/>
            <person name="Bauer D."/>
            <person name="Andreopoulos W."/>
            <person name="Pangilinan J."/>
            <person name="LaButti K."/>
            <person name="Riley R."/>
            <person name="Lipzen A."/>
            <person name="Clum A."/>
            <person name="Drula E."/>
            <person name="Henrissat B."/>
            <person name="Kohler A."/>
            <person name="Grigoriev I.V."/>
            <person name="Martin F.M."/>
            <person name="Hacquard S."/>
        </authorList>
    </citation>
    <scope>NUCLEOTIDE SEQUENCE</scope>
    <source>
        <strain evidence="2">MPI-CAGE-AT-0021</strain>
    </source>
</reference>
<proteinExistence type="predicted"/>
<keyword evidence="3" id="KW-1185">Reference proteome</keyword>
<dbReference type="AlphaFoldDB" id="A0A9P9I9Q3"/>
<keyword evidence="1" id="KW-0175">Coiled coil</keyword>
<dbReference type="InterPro" id="IPR022698">
    <property type="entry name" value="OrsD"/>
</dbReference>
<gene>
    <name evidence="2" type="ORF">B0J13DRAFT_461775</name>
</gene>